<dbReference type="OrthoDB" id="1431934at2759"/>
<dbReference type="SUPFAM" id="SSF57850">
    <property type="entry name" value="RING/U-box"/>
    <property type="match status" value="3"/>
</dbReference>
<dbReference type="EMBL" id="CP051141">
    <property type="protein sequence ID" value="QIW99562.1"/>
    <property type="molecule type" value="Genomic_DNA"/>
</dbReference>
<dbReference type="InterPro" id="IPR002867">
    <property type="entry name" value="IBR_dom"/>
</dbReference>
<evidence type="ECO:0000313" key="10">
    <source>
        <dbReference type="EMBL" id="QIW99562.1"/>
    </source>
</evidence>
<evidence type="ECO:0000256" key="3">
    <source>
        <dbReference type="ARBA" id="ARBA00022679"/>
    </source>
</evidence>
<evidence type="ECO:0000256" key="7">
    <source>
        <dbReference type="ARBA" id="ARBA00022786"/>
    </source>
</evidence>
<keyword evidence="3" id="KW-0808">Transferase</keyword>
<dbReference type="EC" id="2.3.2.31" evidence="2"/>
<dbReference type="CDD" id="cd20335">
    <property type="entry name" value="BRcat_RBR"/>
    <property type="match status" value="1"/>
</dbReference>
<dbReference type="Pfam" id="PF22191">
    <property type="entry name" value="IBR_1"/>
    <property type="match status" value="1"/>
</dbReference>
<dbReference type="GO" id="GO:0061630">
    <property type="term" value="F:ubiquitin protein ligase activity"/>
    <property type="evidence" value="ECO:0007669"/>
    <property type="project" value="UniProtKB-EC"/>
</dbReference>
<dbReference type="InterPro" id="IPR013083">
    <property type="entry name" value="Znf_RING/FYVE/PHD"/>
</dbReference>
<dbReference type="InterPro" id="IPR031127">
    <property type="entry name" value="E3_UB_ligase_RBR"/>
</dbReference>
<reference evidence="10 11" key="1">
    <citation type="journal article" date="2016" name="Sci. Rep.">
        <title>Peltaster fructicola genome reveals evolution from an invasive phytopathogen to an ectophytic parasite.</title>
        <authorList>
            <person name="Xu C."/>
            <person name="Chen H."/>
            <person name="Gleason M.L."/>
            <person name="Xu J.R."/>
            <person name="Liu H."/>
            <person name="Zhang R."/>
            <person name="Sun G."/>
        </authorList>
    </citation>
    <scope>NUCLEOTIDE SEQUENCE [LARGE SCALE GENOMIC DNA]</scope>
    <source>
        <strain evidence="10 11">LNHT1506</strain>
    </source>
</reference>
<keyword evidence="4" id="KW-0479">Metal-binding</keyword>
<organism evidence="10 11">
    <name type="scientific">Peltaster fructicola</name>
    <dbReference type="NCBI Taxonomy" id="286661"/>
    <lineage>
        <taxon>Eukaryota</taxon>
        <taxon>Fungi</taxon>
        <taxon>Dikarya</taxon>
        <taxon>Ascomycota</taxon>
        <taxon>Pezizomycotina</taxon>
        <taxon>Dothideomycetes</taxon>
        <taxon>Dothideomycetes incertae sedis</taxon>
        <taxon>Peltaster</taxon>
    </lineage>
</organism>
<dbReference type="GO" id="GO:0016567">
    <property type="term" value="P:protein ubiquitination"/>
    <property type="evidence" value="ECO:0007669"/>
    <property type="project" value="InterPro"/>
</dbReference>
<evidence type="ECO:0000256" key="1">
    <source>
        <dbReference type="ARBA" id="ARBA00001798"/>
    </source>
</evidence>
<dbReference type="Gene3D" id="1.20.120.1750">
    <property type="match status" value="1"/>
</dbReference>
<dbReference type="InterPro" id="IPR044066">
    <property type="entry name" value="TRIAD_supradom"/>
</dbReference>
<comment type="catalytic activity">
    <reaction evidence="1">
        <text>[E2 ubiquitin-conjugating enzyme]-S-ubiquitinyl-L-cysteine + [acceptor protein]-L-lysine = [E2 ubiquitin-conjugating enzyme]-L-cysteine + [acceptor protein]-N(6)-ubiquitinyl-L-lysine.</text>
        <dbReference type="EC" id="2.3.2.31"/>
    </reaction>
</comment>
<proteinExistence type="predicted"/>
<accession>A0A6H0XXT5</accession>
<keyword evidence="5" id="KW-0677">Repeat</keyword>
<dbReference type="Gene3D" id="3.30.40.10">
    <property type="entry name" value="Zinc/RING finger domain, C3HC4 (zinc finger)"/>
    <property type="match status" value="1"/>
</dbReference>
<dbReference type="PANTHER" id="PTHR11685">
    <property type="entry name" value="RBR FAMILY RING FINGER AND IBR DOMAIN-CONTAINING"/>
    <property type="match status" value="1"/>
</dbReference>
<evidence type="ECO:0000256" key="4">
    <source>
        <dbReference type="ARBA" id="ARBA00022723"/>
    </source>
</evidence>
<dbReference type="Proteomes" id="UP000503462">
    <property type="component" value="Chromosome 3"/>
</dbReference>
<evidence type="ECO:0000256" key="2">
    <source>
        <dbReference type="ARBA" id="ARBA00012251"/>
    </source>
</evidence>
<feature type="domain" description="RING-type" evidence="9">
    <location>
        <begin position="39"/>
        <end position="256"/>
    </location>
</feature>
<protein>
    <recommendedName>
        <fullName evidence="2">RBR-type E3 ubiquitin transferase</fullName>
        <ecNumber evidence="2">2.3.2.31</ecNumber>
    </recommendedName>
</protein>
<name>A0A6H0XXT5_9PEZI</name>
<dbReference type="Pfam" id="PF01485">
    <property type="entry name" value="IBR"/>
    <property type="match status" value="1"/>
</dbReference>
<dbReference type="SMART" id="SM00647">
    <property type="entry name" value="IBR"/>
    <property type="match status" value="2"/>
</dbReference>
<keyword evidence="11" id="KW-1185">Reference proteome</keyword>
<evidence type="ECO:0000256" key="5">
    <source>
        <dbReference type="ARBA" id="ARBA00022737"/>
    </source>
</evidence>
<keyword evidence="8" id="KW-0862">Zinc</keyword>
<dbReference type="PROSITE" id="PS51873">
    <property type="entry name" value="TRIAD"/>
    <property type="match status" value="1"/>
</dbReference>
<evidence type="ECO:0000256" key="8">
    <source>
        <dbReference type="ARBA" id="ARBA00022833"/>
    </source>
</evidence>
<sequence>MSITIIDLTMDTPPPLTPGIEHPATIDLTASTPMSVTRSKKDCEICYENKAINTFPLCPHANAGSHARLACIKCWKAHINAAIKDGNLDNAKCLYCEHTLTPSEIRKLLTKPDFNKWLDQAAKTCMERSEEFIACPSATCSWGCYMDKDSNGNIFTCKLCAMRYCTECKVPMHEGMTCEEHAARKAQLELENDASIITVKATTKQCPKCHARIEKNHGCDHMRCTKCKHEFCWECFANYKGSRGIAVVGNNMHEPKCKYHTNRLPQLQ</sequence>
<gene>
    <name evidence="10" type="ORF">AMS68_005080</name>
</gene>
<keyword evidence="7" id="KW-0833">Ubl conjugation pathway</keyword>
<evidence type="ECO:0000256" key="6">
    <source>
        <dbReference type="ARBA" id="ARBA00022771"/>
    </source>
</evidence>
<dbReference type="GO" id="GO:0008270">
    <property type="term" value="F:zinc ion binding"/>
    <property type="evidence" value="ECO:0007669"/>
    <property type="project" value="UniProtKB-KW"/>
</dbReference>
<keyword evidence="6" id="KW-0863">Zinc-finger</keyword>
<evidence type="ECO:0000313" key="11">
    <source>
        <dbReference type="Proteomes" id="UP000503462"/>
    </source>
</evidence>
<dbReference type="AlphaFoldDB" id="A0A6H0XXT5"/>
<evidence type="ECO:0000259" key="9">
    <source>
        <dbReference type="PROSITE" id="PS51873"/>
    </source>
</evidence>